<dbReference type="Proteomes" id="UP001249851">
    <property type="component" value="Unassembled WGS sequence"/>
</dbReference>
<comment type="caution">
    <text evidence="1">The sequence shown here is derived from an EMBL/GenBank/DDBJ whole genome shotgun (WGS) entry which is preliminary data.</text>
</comment>
<proteinExistence type="predicted"/>
<dbReference type="AlphaFoldDB" id="A0AAD9QD82"/>
<reference evidence="1" key="1">
    <citation type="journal article" date="2023" name="G3 (Bethesda)">
        <title>Whole genome assembly and annotation of the endangered Caribbean coral Acropora cervicornis.</title>
        <authorList>
            <person name="Selwyn J.D."/>
            <person name="Vollmer S.V."/>
        </authorList>
    </citation>
    <scope>NUCLEOTIDE SEQUENCE</scope>
    <source>
        <strain evidence="1">K2</strain>
    </source>
</reference>
<dbReference type="InterPro" id="IPR005312">
    <property type="entry name" value="DUF1759"/>
</dbReference>
<dbReference type="PANTHER" id="PTHR47331">
    <property type="entry name" value="PHD-TYPE DOMAIN-CONTAINING PROTEIN"/>
    <property type="match status" value="1"/>
</dbReference>
<dbReference type="Pfam" id="PF03564">
    <property type="entry name" value="DUF1759"/>
    <property type="match status" value="1"/>
</dbReference>
<dbReference type="EMBL" id="JARQWQ010000043">
    <property type="protein sequence ID" value="KAK2558745.1"/>
    <property type="molecule type" value="Genomic_DNA"/>
</dbReference>
<organism evidence="1 2">
    <name type="scientific">Acropora cervicornis</name>
    <name type="common">Staghorn coral</name>
    <dbReference type="NCBI Taxonomy" id="6130"/>
    <lineage>
        <taxon>Eukaryota</taxon>
        <taxon>Metazoa</taxon>
        <taxon>Cnidaria</taxon>
        <taxon>Anthozoa</taxon>
        <taxon>Hexacorallia</taxon>
        <taxon>Scleractinia</taxon>
        <taxon>Astrocoeniina</taxon>
        <taxon>Acroporidae</taxon>
        <taxon>Acropora</taxon>
    </lineage>
</organism>
<dbReference type="PANTHER" id="PTHR47331:SF4">
    <property type="entry name" value="PEPTIDASE S1 DOMAIN-CONTAINING PROTEIN"/>
    <property type="match status" value="1"/>
</dbReference>
<gene>
    <name evidence="1" type="ORF">P5673_018953</name>
</gene>
<protein>
    <submittedName>
        <fullName evidence="1">Uncharacterized protein</fullName>
    </submittedName>
</protein>
<evidence type="ECO:0000313" key="1">
    <source>
        <dbReference type="EMBL" id="KAK2558745.1"/>
    </source>
</evidence>
<keyword evidence="2" id="KW-1185">Reference proteome</keyword>
<name>A0AAD9QD82_ACRCE</name>
<reference evidence="1" key="2">
    <citation type="journal article" date="2023" name="Science">
        <title>Genomic signatures of disease resistance in endangered staghorn corals.</title>
        <authorList>
            <person name="Vollmer S.V."/>
            <person name="Selwyn J.D."/>
            <person name="Despard B.A."/>
            <person name="Roesel C.L."/>
        </authorList>
    </citation>
    <scope>NUCLEOTIDE SEQUENCE</scope>
    <source>
        <strain evidence="1">K2</strain>
    </source>
</reference>
<sequence length="343" mass="39017">MEAELELEKQHSMTEEAQKTWQIEAEAIRLEVEAEALENEAHGPSLQQRLKDFEDEESVFVSPKQEIAKEVKPVHVPENSMTLDGAHMLTSTPKQGIKPQQLKVKFQDEEVASNEGFHAETPANTIILRSPMDSLPKLKLDSFDGDPICWSDWMSMFQSIIDDADISRNAKMQHLQNAVVGRAKEAIEGYGYSGELYADALEKLELRFGKPHIVVKAHLNRLRKWVKLSDDRLRKVRRFSDVISTAVKIFKRLGYTNDLHAANNLNMVVDKLPHSLCVKWKEYRREKELKHATLLDFEKWIEVQAEVNDDFGIRSSKPPLAPPDLKLKHRGGSAVYSAVTAPS</sequence>
<accession>A0AAD9QD82</accession>
<evidence type="ECO:0000313" key="2">
    <source>
        <dbReference type="Proteomes" id="UP001249851"/>
    </source>
</evidence>